<dbReference type="Pfam" id="PF00112">
    <property type="entry name" value="Peptidase_C1"/>
    <property type="match status" value="1"/>
</dbReference>
<dbReference type="GO" id="GO:0006508">
    <property type="term" value="P:proteolysis"/>
    <property type="evidence" value="ECO:0007669"/>
    <property type="project" value="InterPro"/>
</dbReference>
<feature type="compositionally biased region" description="Polar residues" evidence="2">
    <location>
        <begin position="330"/>
        <end position="342"/>
    </location>
</feature>
<dbReference type="EMBL" id="CAJNOK010006912">
    <property type="protein sequence ID" value="CAF1018184.1"/>
    <property type="molecule type" value="Genomic_DNA"/>
</dbReference>
<dbReference type="Proteomes" id="UP000682733">
    <property type="component" value="Unassembled WGS sequence"/>
</dbReference>
<organism evidence="5 6">
    <name type="scientific">Didymodactylos carnosus</name>
    <dbReference type="NCBI Taxonomy" id="1234261"/>
    <lineage>
        <taxon>Eukaryota</taxon>
        <taxon>Metazoa</taxon>
        <taxon>Spiralia</taxon>
        <taxon>Gnathifera</taxon>
        <taxon>Rotifera</taxon>
        <taxon>Eurotatoria</taxon>
        <taxon>Bdelloidea</taxon>
        <taxon>Philodinida</taxon>
        <taxon>Philodinidae</taxon>
        <taxon>Didymodactylos</taxon>
    </lineage>
</organism>
<accession>A0A8S2IZC3</accession>
<evidence type="ECO:0000313" key="4">
    <source>
        <dbReference type="EMBL" id="CAF1018184.1"/>
    </source>
</evidence>
<evidence type="ECO:0000256" key="2">
    <source>
        <dbReference type="SAM" id="MobiDB-lite"/>
    </source>
</evidence>
<proteinExistence type="inferred from homology"/>
<dbReference type="InterPro" id="IPR000668">
    <property type="entry name" value="Peptidase_C1A_C"/>
</dbReference>
<dbReference type="InterPro" id="IPR025660">
    <property type="entry name" value="Pept_his_AS"/>
</dbReference>
<dbReference type="SMART" id="SM00645">
    <property type="entry name" value="Pept_C1"/>
    <property type="match status" value="1"/>
</dbReference>
<name>A0A8S2IZC3_9BILA</name>
<dbReference type="PANTHER" id="PTHR12411">
    <property type="entry name" value="CYSTEINE PROTEASE FAMILY C1-RELATED"/>
    <property type="match status" value="1"/>
</dbReference>
<feature type="region of interest" description="Disordered" evidence="2">
    <location>
        <begin position="309"/>
        <end position="345"/>
    </location>
</feature>
<dbReference type="AlphaFoldDB" id="A0A8S2IZC3"/>
<dbReference type="InterPro" id="IPR038765">
    <property type="entry name" value="Papain-like_cys_pep_sf"/>
</dbReference>
<feature type="compositionally biased region" description="Basic and acidic residues" evidence="2">
    <location>
        <begin position="360"/>
        <end position="370"/>
    </location>
</feature>
<feature type="region of interest" description="Disordered" evidence="2">
    <location>
        <begin position="360"/>
        <end position="382"/>
    </location>
</feature>
<feature type="domain" description="Peptidase C1A papain C-terminal" evidence="3">
    <location>
        <begin position="51"/>
        <end position="261"/>
    </location>
</feature>
<comment type="similarity">
    <text evidence="1">Belongs to the peptidase C1 family.</text>
</comment>
<sequence length="602" mass="66441">MEKTSKHKYVKDRTTGQKYRMDGYLLADDLPKQEELKRDFSTIIKYKIDQVPAKVDLRKYMTRVEQQYSLSSCVGNAVVSAMEYLVKRRTSKEVNYSRLFLYYNARTGLPVMKDQGCKIPDCLEHLYEIGCCYEKIWPYVTNKVNVKPYKTAYKQAKMHKIGSAMKLKTDLNEIKICLAQGFPVVFGLRTLPSFHKAFGTGILKVPTDEEIAAAKNKNEISGHAMLIVGYSDKSKSFIVRNSYGRKWGDRGYCYIEYDYILTADQMWIIRENSQDNGFEPADTWDNKDEIDLRERAISRNKFPHDVAIVEREEPEPPVGDQYYDPPELEYTNNSKQRVSNGSDGHFGRYSDYRHFGGRGDYRNFGNHKDSDSEDYEDSGGKDYENFGGEGGFAQFGGGNEFGQFDDDDEFGQFDGDDEFGQFGDDNEFAQFDGDDEFGQFDGDDEFGQFDDDNEFGQFGFDNEFGFAGGDEFRQFGGDNDFGFAGGDGGFDHFGGDNGFGYAGGDGGFGQFGGDNGSGYADGDGGFGQFGGDNGFGYAGGDGGFGQFGGDNGFGYAGGDGGFGQFGGDNGFGYAGGDGGFGQFGGDNGFGFAGGDGGYGGEY</sequence>
<dbReference type="GO" id="GO:0008234">
    <property type="term" value="F:cysteine-type peptidase activity"/>
    <property type="evidence" value="ECO:0007669"/>
    <property type="project" value="InterPro"/>
</dbReference>
<reference evidence="5" key="1">
    <citation type="submission" date="2021-02" db="EMBL/GenBank/DDBJ databases">
        <authorList>
            <person name="Nowell W R."/>
        </authorList>
    </citation>
    <scope>NUCLEOTIDE SEQUENCE</scope>
</reference>
<dbReference type="Proteomes" id="UP000677228">
    <property type="component" value="Unassembled WGS sequence"/>
</dbReference>
<dbReference type="PROSITE" id="PS00639">
    <property type="entry name" value="THIOL_PROTEASE_HIS"/>
    <property type="match status" value="1"/>
</dbReference>
<dbReference type="EMBL" id="CAJOBA010006922">
    <property type="protein sequence ID" value="CAF3787436.1"/>
    <property type="molecule type" value="Genomic_DNA"/>
</dbReference>
<comment type="caution">
    <text evidence="5">The sequence shown here is derived from an EMBL/GenBank/DDBJ whole genome shotgun (WGS) entry which is preliminary data.</text>
</comment>
<evidence type="ECO:0000313" key="6">
    <source>
        <dbReference type="Proteomes" id="UP000682733"/>
    </source>
</evidence>
<dbReference type="SUPFAM" id="SSF54001">
    <property type="entry name" value="Cysteine proteinases"/>
    <property type="match status" value="1"/>
</dbReference>
<dbReference type="InterPro" id="IPR013128">
    <property type="entry name" value="Peptidase_C1A"/>
</dbReference>
<evidence type="ECO:0000256" key="1">
    <source>
        <dbReference type="ARBA" id="ARBA00008455"/>
    </source>
</evidence>
<gene>
    <name evidence="4" type="ORF">OVA965_LOCUS15392</name>
    <name evidence="5" type="ORF">TMI583_LOCUS15400</name>
</gene>
<evidence type="ECO:0000259" key="3">
    <source>
        <dbReference type="SMART" id="SM00645"/>
    </source>
</evidence>
<dbReference type="Gene3D" id="3.90.70.10">
    <property type="entry name" value="Cysteine proteinases"/>
    <property type="match status" value="1"/>
</dbReference>
<dbReference type="CDD" id="cd02619">
    <property type="entry name" value="Peptidase_C1"/>
    <property type="match status" value="1"/>
</dbReference>
<protein>
    <recommendedName>
        <fullName evidence="3">Peptidase C1A papain C-terminal domain-containing protein</fullName>
    </recommendedName>
</protein>
<evidence type="ECO:0000313" key="5">
    <source>
        <dbReference type="EMBL" id="CAF3787436.1"/>
    </source>
</evidence>